<protein>
    <submittedName>
        <fullName evidence="4">Surface antigen</fullName>
    </submittedName>
</protein>
<dbReference type="GO" id="GO:0019867">
    <property type="term" value="C:outer membrane"/>
    <property type="evidence" value="ECO:0007669"/>
    <property type="project" value="InterPro"/>
</dbReference>
<dbReference type="Proteomes" id="UP000198384">
    <property type="component" value="Unassembled WGS sequence"/>
</dbReference>
<dbReference type="Gene3D" id="2.40.160.50">
    <property type="entry name" value="membrane protein fhac: a member of the omp85/tpsb transporter family"/>
    <property type="match status" value="1"/>
</dbReference>
<sequence length="370" mass="41848">MFIISKVLKEIIKIKITITIFVYLLFCLTVNAQEKEKTDKKVNFAAIPVVNYSNATGFSLGAMGRVFYKVSKTDSISPVSSSGVFGMYTTNGTWFGTLFQRLYLNEDRWRILAALGAGNINYQYFQEIPIFGGGFVGFNTKADFVMLKVERKVIGKLYFGLVGIYSKSKLTYDLPDFIPPELVTSYRSMNSLGYTLNFDERDDQINPYKGYNISFKNNFYRDWIGSDNKFESYNITYNQFIPIKSSNDIIAARFHAAIATGDVPFQGQNVVGQDDIRGYTKGRYRENQVYALQAEYRHRFQNKFGAVAFFGLATAVETLGDIDNAPFLPGGGVGVRYMVIEKMRINIGLDAALGKDDWGIYFRIGESFGR</sequence>
<gene>
    <name evidence="4" type="ORF">SAMN06265371_11127</name>
</gene>
<accession>A0A238YUW2</accession>
<evidence type="ECO:0000313" key="4">
    <source>
        <dbReference type="EMBL" id="SNR74927.1"/>
    </source>
</evidence>
<name>A0A238YUW2_9FLAO</name>
<keyword evidence="2" id="KW-0472">Membrane</keyword>
<feature type="domain" description="Bacterial surface antigen (D15)" evidence="3">
    <location>
        <begin position="187"/>
        <end position="368"/>
    </location>
</feature>
<evidence type="ECO:0000259" key="3">
    <source>
        <dbReference type="Pfam" id="PF01103"/>
    </source>
</evidence>
<organism evidence="4 5">
    <name type="scientific">Lutibacter agarilyticus</name>
    <dbReference type="NCBI Taxonomy" id="1109740"/>
    <lineage>
        <taxon>Bacteria</taxon>
        <taxon>Pseudomonadati</taxon>
        <taxon>Bacteroidota</taxon>
        <taxon>Flavobacteriia</taxon>
        <taxon>Flavobacteriales</taxon>
        <taxon>Flavobacteriaceae</taxon>
        <taxon>Lutibacter</taxon>
    </lineage>
</organism>
<dbReference type="Pfam" id="PF01103">
    <property type="entry name" value="Omp85"/>
    <property type="match status" value="1"/>
</dbReference>
<evidence type="ECO:0000313" key="5">
    <source>
        <dbReference type="Proteomes" id="UP000198384"/>
    </source>
</evidence>
<dbReference type="EMBL" id="FZNT01000011">
    <property type="protein sequence ID" value="SNR74927.1"/>
    <property type="molecule type" value="Genomic_DNA"/>
</dbReference>
<evidence type="ECO:0000256" key="2">
    <source>
        <dbReference type="ARBA" id="ARBA00023136"/>
    </source>
</evidence>
<dbReference type="OrthoDB" id="9771071at2"/>
<proteinExistence type="predicted"/>
<dbReference type="RefSeq" id="WP_089382743.1">
    <property type="nucleotide sequence ID" value="NZ_FZNT01000011.1"/>
</dbReference>
<keyword evidence="5" id="KW-1185">Reference proteome</keyword>
<dbReference type="InterPro" id="IPR000184">
    <property type="entry name" value="Bac_surfAg_D15"/>
</dbReference>
<comment type="subcellular location">
    <subcellularLocation>
        <location evidence="1">Membrane</location>
    </subcellularLocation>
</comment>
<reference evidence="4 5" key="1">
    <citation type="submission" date="2017-06" db="EMBL/GenBank/DDBJ databases">
        <authorList>
            <person name="Kim H.J."/>
            <person name="Triplett B.A."/>
        </authorList>
    </citation>
    <scope>NUCLEOTIDE SEQUENCE [LARGE SCALE GENOMIC DNA]</scope>
    <source>
        <strain evidence="4 5">DSM 29150</strain>
    </source>
</reference>
<dbReference type="AlphaFoldDB" id="A0A238YUW2"/>
<evidence type="ECO:0000256" key="1">
    <source>
        <dbReference type="ARBA" id="ARBA00004370"/>
    </source>
</evidence>